<feature type="region of interest" description="Disordered" evidence="8">
    <location>
        <begin position="141"/>
        <end position="179"/>
    </location>
</feature>
<feature type="compositionally biased region" description="Gly residues" evidence="8">
    <location>
        <begin position="505"/>
        <end position="518"/>
    </location>
</feature>
<evidence type="ECO:0000256" key="3">
    <source>
        <dbReference type="ARBA" id="ARBA00022723"/>
    </source>
</evidence>
<dbReference type="CDD" id="cd12087">
    <property type="entry name" value="TM_EGFR-like"/>
    <property type="match status" value="1"/>
</dbReference>
<dbReference type="PANTHER" id="PTHR46471">
    <property type="entry name" value="CHITIN DEACETYLASE"/>
    <property type="match status" value="1"/>
</dbReference>
<reference evidence="12 13" key="1">
    <citation type="journal article" date="2015" name="Genome Biol. Evol.">
        <title>Phylogenomic analyses indicate that early fungi evolved digesting cell walls of algal ancestors of land plants.</title>
        <authorList>
            <person name="Chang Y."/>
            <person name="Wang S."/>
            <person name="Sekimoto S."/>
            <person name="Aerts A.L."/>
            <person name="Choi C."/>
            <person name="Clum A."/>
            <person name="LaButti K.M."/>
            <person name="Lindquist E.A."/>
            <person name="Yee Ngan C."/>
            <person name="Ohm R.A."/>
            <person name="Salamov A.A."/>
            <person name="Grigoriev I.V."/>
            <person name="Spatafora J.W."/>
            <person name="Berbee M.L."/>
        </authorList>
    </citation>
    <scope>NUCLEOTIDE SEQUENCE [LARGE SCALE GENOMIC DNA]</scope>
    <source>
        <strain evidence="12 13">JEL478</strain>
    </source>
</reference>
<feature type="transmembrane region" description="Helical" evidence="9">
    <location>
        <begin position="267"/>
        <end position="291"/>
    </location>
</feature>
<dbReference type="OMA" id="HDMFKVQ"/>
<evidence type="ECO:0000256" key="2">
    <source>
        <dbReference type="ARBA" id="ARBA00022669"/>
    </source>
</evidence>
<keyword evidence="3" id="KW-0479">Metal-binding</keyword>
<evidence type="ECO:0000256" key="7">
    <source>
        <dbReference type="PROSITE-ProRule" id="PRU00261"/>
    </source>
</evidence>
<dbReference type="PANTHER" id="PTHR46471:SF2">
    <property type="entry name" value="CHITIN DEACETYLASE-RELATED"/>
    <property type="match status" value="1"/>
</dbReference>
<dbReference type="Gene3D" id="3.30.60.10">
    <property type="entry name" value="Endochitinase-like"/>
    <property type="match status" value="2"/>
</dbReference>
<keyword evidence="4 10" id="KW-0732">Signal</keyword>
<feature type="signal peptide" evidence="10">
    <location>
        <begin position="1"/>
        <end position="21"/>
    </location>
</feature>
<dbReference type="GO" id="GO:0046872">
    <property type="term" value="F:metal ion binding"/>
    <property type="evidence" value="ECO:0007669"/>
    <property type="project" value="UniProtKB-KW"/>
</dbReference>
<dbReference type="Pfam" id="PF00187">
    <property type="entry name" value="Chitin_bind_1"/>
    <property type="match status" value="1"/>
</dbReference>
<sequence>MRKRRLPGWTLAGLVLGMAAAMVRTGVRGQTLPLSVDGTCGMAAGTMCAAPSCCSQFGFCGANATYCGTGCQTGFGLCAPAGTPGVLAQSTDGTCGAGVQKSCPAGLCCSQFGFCGTSDLHGCQTGFGTCTGGGGGAGAGAGAGAGGGGAGRTTQPPPGATSAAAGGGGAAATSTAGGGGAMAPTTTAAMMGTPATTAGASSLNSAATSALPLRSTFMSLSMTTAGTGNVNPASAPSPFGPVSTTMSAALDPNAANNNAVVAAPPPVGLIAGGVVGGVTLLVLLAVGFAYMQWRKRRAEALQNVPYSEYLDTSSGGPPGAKFKLRPPESTILASPTASIRLQRRKSTFLDPVPAIIESGVTPGGATPASAYPRTPGGGIRPISFLDPIPAMSPMMDTPGTSAYPQSATGFGGGRSGVMSPAYPSPMPRRPSQPPNSARGIGGGGGGGGGGAGGRKLTFVGVPPSQSSGSSGVEAPPDSQRQMFRGAFGIGGGGQTPTSSELGSARLGGGGGGGSGSSPGGSSQLFRLPRKNSGPGPSSLRNGVSAPRTPDSFTAVIPQTFAGVMVADDDDRPLSARGGGGAGSRQRRTSGERERRRDRSRSRDGRRNSSVGAPPLRIAQR</sequence>
<evidence type="ECO:0000256" key="9">
    <source>
        <dbReference type="SAM" id="Phobius"/>
    </source>
</evidence>
<keyword evidence="9" id="KW-0812">Transmembrane</keyword>
<evidence type="ECO:0000256" key="1">
    <source>
        <dbReference type="ARBA" id="ARBA00001941"/>
    </source>
</evidence>
<protein>
    <recommendedName>
        <fullName evidence="11">Chitin-binding type-1 domain-containing protein</fullName>
    </recommendedName>
</protein>
<keyword evidence="5" id="KW-0378">Hydrolase</keyword>
<dbReference type="InterPro" id="IPR001002">
    <property type="entry name" value="Chitin-bd_1"/>
</dbReference>
<dbReference type="OrthoDB" id="407355at2759"/>
<dbReference type="SMART" id="SM00270">
    <property type="entry name" value="ChtBD1"/>
    <property type="match status" value="2"/>
</dbReference>
<dbReference type="GO" id="GO:0016787">
    <property type="term" value="F:hydrolase activity"/>
    <property type="evidence" value="ECO:0007669"/>
    <property type="project" value="UniProtKB-KW"/>
</dbReference>
<keyword evidence="9" id="KW-1133">Transmembrane helix</keyword>
<keyword evidence="13" id="KW-1185">Reference proteome</keyword>
<evidence type="ECO:0000256" key="8">
    <source>
        <dbReference type="SAM" id="MobiDB-lite"/>
    </source>
</evidence>
<feature type="chain" id="PRO_5007295943" description="Chitin-binding type-1 domain-containing protein" evidence="10">
    <location>
        <begin position="22"/>
        <end position="620"/>
    </location>
</feature>
<evidence type="ECO:0000313" key="12">
    <source>
        <dbReference type="EMBL" id="KXS11843.1"/>
    </source>
</evidence>
<feature type="disulfide bond" evidence="7">
    <location>
        <begin position="53"/>
        <end position="67"/>
    </location>
</feature>
<dbReference type="SUPFAM" id="SSF57016">
    <property type="entry name" value="Plant lectins/antimicrobial peptides"/>
    <property type="match status" value="1"/>
</dbReference>
<evidence type="ECO:0000256" key="4">
    <source>
        <dbReference type="ARBA" id="ARBA00022729"/>
    </source>
</evidence>
<feature type="domain" description="Chitin-binding type-1" evidence="11">
    <location>
        <begin position="37"/>
        <end position="80"/>
    </location>
</feature>
<name>A0A139A636_GONPJ</name>
<evidence type="ECO:0000256" key="10">
    <source>
        <dbReference type="SAM" id="SignalP"/>
    </source>
</evidence>
<dbReference type="PROSITE" id="PS00026">
    <property type="entry name" value="CHIT_BIND_I_1"/>
    <property type="match status" value="1"/>
</dbReference>
<feature type="disulfide bond" evidence="7">
    <location>
        <begin position="48"/>
        <end position="60"/>
    </location>
</feature>
<dbReference type="GO" id="GO:0008061">
    <property type="term" value="F:chitin binding"/>
    <property type="evidence" value="ECO:0007669"/>
    <property type="project" value="UniProtKB-UniRule"/>
</dbReference>
<feature type="compositionally biased region" description="Gly residues" evidence="8">
    <location>
        <begin position="439"/>
        <end position="453"/>
    </location>
</feature>
<accession>A0A139A636</accession>
<feature type="compositionally biased region" description="Basic and acidic residues" evidence="8">
    <location>
        <begin position="588"/>
        <end position="606"/>
    </location>
</feature>
<dbReference type="PROSITE" id="PS50941">
    <property type="entry name" value="CHIT_BIND_I_2"/>
    <property type="match status" value="1"/>
</dbReference>
<feature type="region of interest" description="Disordered" evidence="8">
    <location>
        <begin position="406"/>
        <end position="620"/>
    </location>
</feature>
<dbReference type="AlphaFoldDB" id="A0A139A636"/>
<dbReference type="InterPro" id="IPR036861">
    <property type="entry name" value="Endochitinase-like_sf"/>
</dbReference>
<keyword evidence="2 7" id="KW-0147">Chitin-binding</keyword>
<gene>
    <name evidence="12" type="ORF">M427DRAFT_72589</name>
</gene>
<feature type="compositionally biased region" description="Pro residues" evidence="8">
    <location>
        <begin position="422"/>
        <end position="433"/>
    </location>
</feature>
<feature type="compositionally biased region" description="Gly residues" evidence="8">
    <location>
        <begin position="141"/>
        <end position="151"/>
    </location>
</feature>
<dbReference type="Proteomes" id="UP000070544">
    <property type="component" value="Unassembled WGS sequence"/>
</dbReference>
<comment type="cofactor">
    <cofactor evidence="1">
        <name>Co(2+)</name>
        <dbReference type="ChEBI" id="CHEBI:48828"/>
    </cofactor>
</comment>
<dbReference type="InterPro" id="IPR018371">
    <property type="entry name" value="Chitin-binding_1_CS"/>
</dbReference>
<evidence type="ECO:0000256" key="5">
    <source>
        <dbReference type="ARBA" id="ARBA00022801"/>
    </source>
</evidence>
<keyword evidence="7" id="KW-1015">Disulfide bond</keyword>
<dbReference type="EMBL" id="KQ965796">
    <property type="protein sequence ID" value="KXS11843.1"/>
    <property type="molecule type" value="Genomic_DNA"/>
</dbReference>
<dbReference type="CDD" id="cd11618">
    <property type="entry name" value="ChtBD1_1"/>
    <property type="match status" value="1"/>
</dbReference>
<evidence type="ECO:0000313" key="13">
    <source>
        <dbReference type="Proteomes" id="UP000070544"/>
    </source>
</evidence>
<feature type="compositionally biased region" description="Low complexity" evidence="8">
    <location>
        <begin position="459"/>
        <end position="472"/>
    </location>
</feature>
<evidence type="ECO:0000256" key="6">
    <source>
        <dbReference type="ARBA" id="ARBA00023277"/>
    </source>
</evidence>
<organism evidence="12 13">
    <name type="scientific">Gonapodya prolifera (strain JEL478)</name>
    <name type="common">Monoblepharis prolifera</name>
    <dbReference type="NCBI Taxonomy" id="1344416"/>
    <lineage>
        <taxon>Eukaryota</taxon>
        <taxon>Fungi</taxon>
        <taxon>Fungi incertae sedis</taxon>
        <taxon>Chytridiomycota</taxon>
        <taxon>Chytridiomycota incertae sedis</taxon>
        <taxon>Monoblepharidomycetes</taxon>
        <taxon>Monoblepharidales</taxon>
        <taxon>Gonapodyaceae</taxon>
        <taxon>Gonapodya</taxon>
    </lineage>
</organism>
<comment type="caution">
    <text evidence="7">Lacks conserved residue(s) required for the propagation of feature annotation.</text>
</comment>
<evidence type="ECO:0000259" key="11">
    <source>
        <dbReference type="PROSITE" id="PS50941"/>
    </source>
</evidence>
<proteinExistence type="predicted"/>
<keyword evidence="9" id="KW-0472">Membrane</keyword>
<keyword evidence="6" id="KW-0119">Carbohydrate metabolism</keyword>
<feature type="compositionally biased region" description="Gly residues" evidence="8">
    <location>
        <begin position="165"/>
        <end position="179"/>
    </location>
</feature>